<protein>
    <submittedName>
        <fullName evidence="2">Uncharacterized protein</fullName>
    </submittedName>
</protein>
<reference evidence="2" key="1">
    <citation type="journal article" date="2023" name="Science">
        <title>Genome structures resolve the early diversification of teleost fishes.</title>
        <authorList>
            <person name="Parey E."/>
            <person name="Louis A."/>
            <person name="Montfort J."/>
            <person name="Bouchez O."/>
            <person name="Roques C."/>
            <person name="Iampietro C."/>
            <person name="Lluch J."/>
            <person name="Castinel A."/>
            <person name="Donnadieu C."/>
            <person name="Desvignes T."/>
            <person name="Floi Bucao C."/>
            <person name="Jouanno E."/>
            <person name="Wen M."/>
            <person name="Mejri S."/>
            <person name="Dirks R."/>
            <person name="Jansen H."/>
            <person name="Henkel C."/>
            <person name="Chen W.J."/>
            <person name="Zahm M."/>
            <person name="Cabau C."/>
            <person name="Klopp C."/>
            <person name="Thompson A.W."/>
            <person name="Robinson-Rechavi M."/>
            <person name="Braasch I."/>
            <person name="Lecointre G."/>
            <person name="Bobe J."/>
            <person name="Postlethwait J.H."/>
            <person name="Berthelot C."/>
            <person name="Roest Crollius H."/>
            <person name="Guiguen Y."/>
        </authorList>
    </citation>
    <scope>NUCLEOTIDE SEQUENCE</scope>
    <source>
        <strain evidence="2">WJC10195</strain>
    </source>
</reference>
<dbReference type="AlphaFoldDB" id="A0A9Q1FSL1"/>
<feature type="compositionally biased region" description="Low complexity" evidence="1">
    <location>
        <begin position="116"/>
        <end position="133"/>
    </location>
</feature>
<dbReference type="Proteomes" id="UP001152622">
    <property type="component" value="Chromosome 4"/>
</dbReference>
<feature type="compositionally biased region" description="Basic residues" evidence="1">
    <location>
        <begin position="258"/>
        <end position="271"/>
    </location>
</feature>
<feature type="compositionally biased region" description="Basic and acidic residues" evidence="1">
    <location>
        <begin position="242"/>
        <end position="257"/>
    </location>
</feature>
<comment type="caution">
    <text evidence="2">The sequence shown here is derived from an EMBL/GenBank/DDBJ whole genome shotgun (WGS) entry which is preliminary data.</text>
</comment>
<feature type="compositionally biased region" description="Low complexity" evidence="1">
    <location>
        <begin position="217"/>
        <end position="228"/>
    </location>
</feature>
<evidence type="ECO:0000313" key="2">
    <source>
        <dbReference type="EMBL" id="KAJ8365486.1"/>
    </source>
</evidence>
<gene>
    <name evidence="2" type="ORF">SKAU_G00143170</name>
</gene>
<dbReference type="EMBL" id="JAINUF010000004">
    <property type="protein sequence ID" value="KAJ8365486.1"/>
    <property type="molecule type" value="Genomic_DNA"/>
</dbReference>
<organism evidence="2 3">
    <name type="scientific">Synaphobranchus kaupii</name>
    <name type="common">Kaup's arrowtooth eel</name>
    <dbReference type="NCBI Taxonomy" id="118154"/>
    <lineage>
        <taxon>Eukaryota</taxon>
        <taxon>Metazoa</taxon>
        <taxon>Chordata</taxon>
        <taxon>Craniata</taxon>
        <taxon>Vertebrata</taxon>
        <taxon>Euteleostomi</taxon>
        <taxon>Actinopterygii</taxon>
        <taxon>Neopterygii</taxon>
        <taxon>Teleostei</taxon>
        <taxon>Anguilliformes</taxon>
        <taxon>Synaphobranchidae</taxon>
        <taxon>Synaphobranchus</taxon>
    </lineage>
</organism>
<proteinExistence type="predicted"/>
<name>A0A9Q1FSL1_SYNKA</name>
<sequence length="306" mass="32903">MWGAGSGDARLMGAKVRANHSAFDGRSPPVSRAGAFGSGPGRTPRPSAGFCRLRRPPLPLGPPGGSAEQLQCGASDSDRLPHFIIHKSRPASITRGLSAEIKKRRRASKPPDRNSESPSSGRGAGRSPSIAAPPSRPYAGPLYKLGPPRGQGAGARVLNAQRRPGFSPTVNPGDAIPLSARAQIAFPPRKNRNRFECARQVRLSDEDGEATFSRNTSARAPAAPLPLTCRRRRRKSRSARGPRREALAADRRGPDRKRNGKRRREGRKGRHRQGERAGTRVGESSAGRRRAEAVHSGGAMSSQKHY</sequence>
<feature type="compositionally biased region" description="Basic and acidic residues" evidence="1">
    <location>
        <begin position="193"/>
        <end position="205"/>
    </location>
</feature>
<accession>A0A9Q1FSL1</accession>
<feature type="compositionally biased region" description="Basic residues" evidence="1">
    <location>
        <begin position="229"/>
        <end position="241"/>
    </location>
</feature>
<evidence type="ECO:0000256" key="1">
    <source>
        <dbReference type="SAM" id="MobiDB-lite"/>
    </source>
</evidence>
<keyword evidence="3" id="KW-1185">Reference proteome</keyword>
<feature type="region of interest" description="Disordered" evidence="1">
    <location>
        <begin position="20"/>
        <end position="306"/>
    </location>
</feature>
<evidence type="ECO:0000313" key="3">
    <source>
        <dbReference type="Proteomes" id="UP001152622"/>
    </source>
</evidence>